<dbReference type="SMART" id="SM01266">
    <property type="entry name" value="Mac"/>
    <property type="match status" value="1"/>
</dbReference>
<evidence type="ECO:0000313" key="9">
    <source>
        <dbReference type="EMBL" id="CAG22353.1"/>
    </source>
</evidence>
<dbReference type="GO" id="GO:0008374">
    <property type="term" value="F:O-acyltransferase activity"/>
    <property type="evidence" value="ECO:0007669"/>
    <property type="project" value="TreeGrafter"/>
</dbReference>
<keyword evidence="3" id="KW-0808">Transferase</keyword>
<evidence type="ECO:0000256" key="1">
    <source>
        <dbReference type="ARBA" id="ARBA00007274"/>
    </source>
</evidence>
<dbReference type="CDD" id="cd03357">
    <property type="entry name" value="LbH_MAT_GAT"/>
    <property type="match status" value="1"/>
</dbReference>
<accession>Q6LK27</accession>
<protein>
    <recommendedName>
        <fullName evidence="7">Nodulation protein L</fullName>
    </recommendedName>
</protein>
<evidence type="ECO:0000256" key="4">
    <source>
        <dbReference type="ARBA" id="ARBA00022737"/>
    </source>
</evidence>
<dbReference type="Gene3D" id="2.160.10.10">
    <property type="entry name" value="Hexapeptide repeat proteins"/>
    <property type="match status" value="1"/>
</dbReference>
<comment type="similarity">
    <text evidence="1">Belongs to the transferase hexapeptide repeat family.</text>
</comment>
<dbReference type="PANTHER" id="PTHR23416">
    <property type="entry name" value="SIALIC ACID SYNTHASE-RELATED"/>
    <property type="match status" value="1"/>
</dbReference>
<dbReference type="Pfam" id="PF12464">
    <property type="entry name" value="Mac"/>
    <property type="match status" value="1"/>
</dbReference>
<reference evidence="10" key="1">
    <citation type="journal article" date="2005" name="Science">
        <title>Life at depth: Photobacterium profundum genome sequence and expression analysis.</title>
        <authorList>
            <person name="Vezzi A."/>
            <person name="Campanaro S."/>
            <person name="D'Angelo M."/>
            <person name="Simonato F."/>
            <person name="Vitulo N."/>
            <person name="Lauro F.M."/>
            <person name="Cestaro A."/>
            <person name="Malacrida G."/>
            <person name="Simionati B."/>
            <person name="Cannata N."/>
            <person name="Romualdi C."/>
            <person name="Bartlett D.H."/>
            <person name="Valle G."/>
        </authorList>
    </citation>
    <scope>NUCLEOTIDE SEQUENCE [LARGE SCALE GENOMIC DNA]</scope>
    <source>
        <strain evidence="10">ATCC BAA-1253 / SS9</strain>
    </source>
</reference>
<evidence type="ECO:0000256" key="6">
    <source>
        <dbReference type="ARBA" id="ARBA00055587"/>
    </source>
</evidence>
<dbReference type="AlphaFoldDB" id="Q6LK27"/>
<evidence type="ECO:0000256" key="5">
    <source>
        <dbReference type="ARBA" id="ARBA00023315"/>
    </source>
</evidence>
<keyword evidence="10" id="KW-1185">Reference proteome</keyword>
<evidence type="ECO:0000259" key="8">
    <source>
        <dbReference type="SMART" id="SM01266"/>
    </source>
</evidence>
<evidence type="ECO:0000313" key="10">
    <source>
        <dbReference type="Proteomes" id="UP000000593"/>
    </source>
</evidence>
<organism evidence="9 10">
    <name type="scientific">Photobacterium profundum (strain SS9)</name>
    <dbReference type="NCBI Taxonomy" id="298386"/>
    <lineage>
        <taxon>Bacteria</taxon>
        <taxon>Pseudomonadati</taxon>
        <taxon>Pseudomonadota</taxon>
        <taxon>Gammaproteobacteria</taxon>
        <taxon>Vibrionales</taxon>
        <taxon>Vibrionaceae</taxon>
        <taxon>Photobacterium</taxon>
    </lineage>
</organism>
<dbReference type="PROSITE" id="PS00101">
    <property type="entry name" value="HEXAPEP_TRANSFERASES"/>
    <property type="match status" value="1"/>
</dbReference>
<dbReference type="InterPro" id="IPR011004">
    <property type="entry name" value="Trimer_LpxA-like_sf"/>
</dbReference>
<dbReference type="FunFam" id="2.160.10.10:FF:000025">
    <property type="entry name" value="Hexapeptide-repeat containing-acetyltransferase"/>
    <property type="match status" value="1"/>
</dbReference>
<dbReference type="InterPro" id="IPR001451">
    <property type="entry name" value="Hexapep"/>
</dbReference>
<keyword evidence="2" id="KW-0536">Nodulation</keyword>
<dbReference type="HOGENOM" id="CLU_051638_3_0_6"/>
<dbReference type="Pfam" id="PF00132">
    <property type="entry name" value="Hexapep"/>
    <property type="match status" value="1"/>
</dbReference>
<dbReference type="GO" id="GO:0005829">
    <property type="term" value="C:cytosol"/>
    <property type="evidence" value="ECO:0007669"/>
    <property type="project" value="TreeGrafter"/>
</dbReference>
<evidence type="ECO:0000256" key="3">
    <source>
        <dbReference type="ARBA" id="ARBA00022679"/>
    </source>
</evidence>
<keyword evidence="4" id="KW-0677">Repeat</keyword>
<comment type="function">
    <text evidence="6">Acetyltransferase implicated in the O-acetylation of Nod factors.</text>
</comment>
<gene>
    <name evidence="9" type="primary">AGR_C_52</name>
    <name evidence="9" type="ordered locus">PBPRB0480</name>
</gene>
<proteinExistence type="inferred from homology"/>
<dbReference type="EMBL" id="CR378676">
    <property type="protein sequence ID" value="CAG22353.1"/>
    <property type="molecule type" value="Genomic_DNA"/>
</dbReference>
<dbReference type="eggNOG" id="COG0110">
    <property type="taxonomic scope" value="Bacteria"/>
</dbReference>
<dbReference type="GO" id="GO:0016407">
    <property type="term" value="F:acetyltransferase activity"/>
    <property type="evidence" value="ECO:0007669"/>
    <property type="project" value="InterPro"/>
</dbReference>
<dbReference type="PANTHER" id="PTHR23416:SF23">
    <property type="entry name" value="ACETYLTRANSFERASE C18B11.09C-RELATED"/>
    <property type="match status" value="1"/>
</dbReference>
<name>Q6LK27_PHOPR</name>
<evidence type="ECO:0000256" key="7">
    <source>
        <dbReference type="ARBA" id="ARBA00067695"/>
    </source>
</evidence>
<keyword evidence="5" id="KW-0012">Acyltransferase</keyword>
<dbReference type="Proteomes" id="UP000000593">
    <property type="component" value="Chromosome 2"/>
</dbReference>
<dbReference type="STRING" id="298386.PBPRB0480"/>
<dbReference type="KEGG" id="ppr:PBPRB0480"/>
<feature type="domain" description="Maltose/galactoside acetyltransferase" evidence="8">
    <location>
        <begin position="6"/>
        <end position="58"/>
    </location>
</feature>
<dbReference type="InterPro" id="IPR024688">
    <property type="entry name" value="Mac_dom"/>
</dbReference>
<dbReference type="SUPFAM" id="SSF51161">
    <property type="entry name" value="Trimeric LpxA-like enzymes"/>
    <property type="match status" value="1"/>
</dbReference>
<dbReference type="InterPro" id="IPR051159">
    <property type="entry name" value="Hexapeptide_acetyltransf"/>
</dbReference>
<evidence type="ECO:0000256" key="2">
    <source>
        <dbReference type="ARBA" id="ARBA00022458"/>
    </source>
</evidence>
<dbReference type="InterPro" id="IPR018357">
    <property type="entry name" value="Hexapep_transf_CS"/>
</dbReference>
<sequence>MCMSELEKMLNGIVYNCQCKALEKLREEASVLLRHFNNEPNSDLRHEILVNLGIKVPLDSCIIPPLDMSYGSHLSIGNQSYINSGALILDNGYVNIGSHVMIGPRVQIYTASHALDADRRIAGDEVAKPVTINDKAWIGGGAIILPGVTIGEGAVIGAGSVVTKDVASYDRVAGNPARSIIK</sequence>